<dbReference type="InterPro" id="IPR001763">
    <property type="entry name" value="Rhodanese-like_dom"/>
</dbReference>
<comment type="caution">
    <text evidence="3">The sequence shown here is derived from an EMBL/GenBank/DDBJ whole genome shotgun (WGS) entry which is preliminary data.</text>
</comment>
<gene>
    <name evidence="3" type="ORF">SMC5_09135</name>
    <name evidence="4" type="ORF">SMC6_01725</name>
</gene>
<dbReference type="EMBL" id="QXIU01000224">
    <property type="protein sequence ID" value="RIE07636.1"/>
    <property type="molecule type" value="Genomic_DNA"/>
</dbReference>
<evidence type="ECO:0000313" key="6">
    <source>
        <dbReference type="Proteomes" id="UP000266489"/>
    </source>
</evidence>
<proteinExistence type="predicted"/>
<feature type="signal peptide" evidence="1">
    <location>
        <begin position="1"/>
        <end position="20"/>
    </location>
</feature>
<dbReference type="OrthoDB" id="9807812at2"/>
<evidence type="ECO:0000313" key="3">
    <source>
        <dbReference type="EMBL" id="RIE07636.1"/>
    </source>
</evidence>
<keyword evidence="5" id="KW-1185">Reference proteome</keyword>
<protein>
    <recommendedName>
        <fullName evidence="2">Rhodanese domain-containing protein</fullName>
    </recommendedName>
</protein>
<evidence type="ECO:0000313" key="4">
    <source>
        <dbReference type="EMBL" id="RIE10168.1"/>
    </source>
</evidence>
<dbReference type="PROSITE" id="PS51257">
    <property type="entry name" value="PROKAR_LIPOPROTEIN"/>
    <property type="match status" value="1"/>
</dbReference>
<sequence>MRMRKILVAVTLLALVVGLAGCGAPKQPATTSPGLDTSGDTNRTIVEIDAKKLEELIQTDRDLVIIDVSGKWAEGHIVGALDTPLDKLQEIINGNFTLNASKHFVVYSHDEESSKKAANILLTSSFTVINRLVGGYDAWVANGGYTEKQP</sequence>
<dbReference type="InterPro" id="IPR036873">
    <property type="entry name" value="Rhodanese-like_dom_sf"/>
</dbReference>
<organism evidence="3 6">
    <name type="scientific">Candidatus Cryosericum odellii</name>
    <dbReference type="NCBI Taxonomy" id="2290917"/>
    <lineage>
        <taxon>Bacteria</taxon>
        <taxon>Pseudomonadati</taxon>
        <taxon>Caldisericota/Cryosericota group</taxon>
        <taxon>Candidatus Cryosericota</taxon>
        <taxon>Candidatus Cryosericia</taxon>
        <taxon>Candidatus Cryosericales</taxon>
        <taxon>Candidatus Cryosericaceae</taxon>
        <taxon>Candidatus Cryosericum</taxon>
    </lineage>
</organism>
<dbReference type="EMBL" id="QXIT01000032">
    <property type="protein sequence ID" value="RIE10168.1"/>
    <property type="molecule type" value="Genomic_DNA"/>
</dbReference>
<dbReference type="AlphaFoldDB" id="A0A398CW85"/>
<dbReference type="SUPFAM" id="SSF52821">
    <property type="entry name" value="Rhodanese/Cell cycle control phosphatase"/>
    <property type="match status" value="1"/>
</dbReference>
<accession>A0A398CW85</accession>
<keyword evidence="1" id="KW-0732">Signal</keyword>
<dbReference type="PROSITE" id="PS50206">
    <property type="entry name" value="RHODANESE_3"/>
    <property type="match status" value="1"/>
</dbReference>
<reference evidence="5 6" key="1">
    <citation type="submission" date="2018-09" db="EMBL/GenBank/DDBJ databases">
        <title>Discovery and Ecogenomic Context for Candidatus Cryosericales, a Global Caldiserica Order Active in Thawing Permafrost.</title>
        <authorList>
            <person name="Martinez M.A."/>
            <person name="Woodcroft B.J."/>
            <person name="Ignacio Espinoza J.C."/>
            <person name="Zayed A."/>
            <person name="Singleton C.M."/>
            <person name="Boyd J."/>
            <person name="Li Y.-F."/>
            <person name="Purvine S."/>
            <person name="Maughan H."/>
            <person name="Hodgkins S.B."/>
            <person name="Anderson D."/>
            <person name="Sederholm M."/>
            <person name="Temperton B."/>
            <person name="Saleska S.R."/>
            <person name="Tyson G.W."/>
            <person name="Rich V.I."/>
        </authorList>
    </citation>
    <scope>NUCLEOTIDE SEQUENCE [LARGE SCALE GENOMIC DNA]</scope>
    <source>
        <strain evidence="3 6">SMC5</strain>
        <strain evidence="4 5">SMC6</strain>
    </source>
</reference>
<dbReference type="Proteomes" id="UP000266489">
    <property type="component" value="Unassembled WGS sequence"/>
</dbReference>
<feature type="domain" description="Rhodanese" evidence="2">
    <location>
        <begin position="59"/>
        <end position="148"/>
    </location>
</feature>
<evidence type="ECO:0000313" key="5">
    <source>
        <dbReference type="Proteomes" id="UP000266260"/>
    </source>
</evidence>
<dbReference type="Pfam" id="PF00581">
    <property type="entry name" value="Rhodanese"/>
    <property type="match status" value="1"/>
</dbReference>
<feature type="chain" id="PRO_5044587957" description="Rhodanese domain-containing protein" evidence="1">
    <location>
        <begin position="21"/>
        <end position="150"/>
    </location>
</feature>
<name>A0A398CW85_9BACT</name>
<dbReference type="Gene3D" id="3.40.250.10">
    <property type="entry name" value="Rhodanese-like domain"/>
    <property type="match status" value="1"/>
</dbReference>
<accession>A0A398DD02</accession>
<dbReference type="Proteomes" id="UP000266260">
    <property type="component" value="Unassembled WGS sequence"/>
</dbReference>
<evidence type="ECO:0000259" key="2">
    <source>
        <dbReference type="PROSITE" id="PS50206"/>
    </source>
</evidence>
<evidence type="ECO:0000256" key="1">
    <source>
        <dbReference type="SAM" id="SignalP"/>
    </source>
</evidence>